<keyword evidence="8" id="KW-0408">Iron</keyword>
<dbReference type="EC" id="2.8.1.7" evidence="3"/>
<evidence type="ECO:0000313" key="14">
    <source>
        <dbReference type="Proteomes" id="UP000295937"/>
    </source>
</evidence>
<dbReference type="PANTHER" id="PTHR11601:SF34">
    <property type="entry name" value="CYSTEINE DESULFURASE"/>
    <property type="match status" value="1"/>
</dbReference>
<keyword evidence="4" id="KW-0808">Transferase</keyword>
<name>A0A2P5T2X1_9GAMM</name>
<dbReference type="InterPro" id="IPR016454">
    <property type="entry name" value="Cysteine_dSase"/>
</dbReference>
<comment type="cofactor">
    <cofactor evidence="1 11">
        <name>pyridoxal 5'-phosphate</name>
        <dbReference type="ChEBI" id="CHEBI:597326"/>
    </cofactor>
</comment>
<dbReference type="InterPro" id="IPR000192">
    <property type="entry name" value="Aminotrans_V_dom"/>
</dbReference>
<dbReference type="PANTHER" id="PTHR11601">
    <property type="entry name" value="CYSTEINE DESULFURYLASE FAMILY MEMBER"/>
    <property type="match status" value="1"/>
</dbReference>
<dbReference type="Gene3D" id="3.40.640.10">
    <property type="entry name" value="Type I PLP-dependent aspartate aminotransferase-like (Major domain)"/>
    <property type="match status" value="1"/>
</dbReference>
<dbReference type="InterPro" id="IPR015421">
    <property type="entry name" value="PyrdxlP-dep_Trfase_major"/>
</dbReference>
<proteinExistence type="inferred from homology"/>
<evidence type="ECO:0000256" key="6">
    <source>
        <dbReference type="ARBA" id="ARBA00022723"/>
    </source>
</evidence>
<keyword evidence="7" id="KW-0663">Pyridoxal phosphate</keyword>
<keyword evidence="9" id="KW-0411">Iron-sulfur</keyword>
<sequence length="387" mass="42961">MKLPIYLDYASTTPVDLRVANKMMHFLTIDGIFGNPSSRSHRFGWKAEEAINIARSQIAEVVNTDPKEIIFTSGATESNNLAIKGTAQFFKKKGKHIITSSIEHKSVLDTCNYLENKGFKITYLKCSNKGIISIDELQSALNKETILVSIMHVNNEIGIIQDIAAIGELCYKYNIIFHVDAAQSVCKLPIDLNKLKIDLMSLSAHKIYGPKGVGALYVRNNPYNKIEAQMHGGGHERGIRSGTLPVHQIVGMGEAYSIANKILKTENIHTKFLRDRLWNGINKLDNVSINGDLKFSISNILNVSFNNIDGESLILALKDLAISSGSACISTDFKTSYILLSLGLSEELASSSFRFSIGRFTTKEEIDYAISLINKSVTCLNEYDHYK</sequence>
<dbReference type="GO" id="GO:0046872">
    <property type="term" value="F:metal ion binding"/>
    <property type="evidence" value="ECO:0007669"/>
    <property type="project" value="UniProtKB-KW"/>
</dbReference>
<accession>A0A2P5T2X1</accession>
<evidence type="ECO:0000256" key="3">
    <source>
        <dbReference type="ARBA" id="ARBA00012239"/>
    </source>
</evidence>
<dbReference type="NCBIfam" id="NF010611">
    <property type="entry name" value="PRK14012.1"/>
    <property type="match status" value="1"/>
</dbReference>
<dbReference type="InterPro" id="IPR015422">
    <property type="entry name" value="PyrdxlP-dep_Trfase_small"/>
</dbReference>
<evidence type="ECO:0000256" key="9">
    <source>
        <dbReference type="ARBA" id="ARBA00023014"/>
    </source>
</evidence>
<evidence type="ECO:0000313" key="13">
    <source>
        <dbReference type="EMBL" id="PPI88928.1"/>
    </source>
</evidence>
<dbReference type="Gene3D" id="3.90.1150.10">
    <property type="entry name" value="Aspartate Aminotransferase, domain 1"/>
    <property type="match status" value="1"/>
</dbReference>
<dbReference type="AlphaFoldDB" id="A0A2P5T2X1"/>
<reference evidence="13 14" key="1">
    <citation type="journal article" date="2018" name="Genome Biol. Evol.">
        <title>Cladogenesis and Genomic Streamlining in Extracellular Endosymbionts of Tropical Stink Bugs.</title>
        <authorList>
            <person name="Otero-Bravo A."/>
            <person name="Goffredi S."/>
            <person name="Sabree Z.L."/>
        </authorList>
    </citation>
    <scope>NUCLEOTIDE SEQUENCE [LARGE SCALE GENOMIC DNA]</scope>
    <source>
        <strain evidence="13 14">SoEO</strain>
    </source>
</reference>
<dbReference type="SUPFAM" id="SSF53383">
    <property type="entry name" value="PLP-dependent transferases"/>
    <property type="match status" value="1"/>
</dbReference>
<dbReference type="GO" id="GO:0051537">
    <property type="term" value="F:2 iron, 2 sulfur cluster binding"/>
    <property type="evidence" value="ECO:0007669"/>
    <property type="project" value="UniProtKB-KW"/>
</dbReference>
<evidence type="ECO:0000259" key="12">
    <source>
        <dbReference type="Pfam" id="PF00266"/>
    </source>
</evidence>
<evidence type="ECO:0000256" key="7">
    <source>
        <dbReference type="ARBA" id="ARBA00022898"/>
    </source>
</evidence>
<dbReference type="PROSITE" id="PS00595">
    <property type="entry name" value="AA_TRANSFER_CLASS_5"/>
    <property type="match status" value="1"/>
</dbReference>
<dbReference type="GO" id="GO:0031071">
    <property type="term" value="F:cysteine desulfurase activity"/>
    <property type="evidence" value="ECO:0007669"/>
    <property type="project" value="UniProtKB-EC"/>
</dbReference>
<keyword evidence="6" id="KW-0479">Metal-binding</keyword>
<evidence type="ECO:0000256" key="2">
    <source>
        <dbReference type="ARBA" id="ARBA00006490"/>
    </source>
</evidence>
<dbReference type="Pfam" id="PF00266">
    <property type="entry name" value="Aminotran_5"/>
    <property type="match status" value="1"/>
</dbReference>
<evidence type="ECO:0000256" key="8">
    <source>
        <dbReference type="ARBA" id="ARBA00023004"/>
    </source>
</evidence>
<evidence type="ECO:0000256" key="4">
    <source>
        <dbReference type="ARBA" id="ARBA00022679"/>
    </source>
</evidence>
<comment type="similarity">
    <text evidence="2">Belongs to the class-V pyridoxal-phosphate-dependent aminotransferase family. NifS/IscS subfamily.</text>
</comment>
<dbReference type="RefSeq" id="WP_136132355.1">
    <property type="nucleotide sequence ID" value="NZ_PDKR01000001.1"/>
</dbReference>
<evidence type="ECO:0000256" key="5">
    <source>
        <dbReference type="ARBA" id="ARBA00022714"/>
    </source>
</evidence>
<dbReference type="Proteomes" id="UP000295937">
    <property type="component" value="Unassembled WGS sequence"/>
</dbReference>
<dbReference type="InterPro" id="IPR020578">
    <property type="entry name" value="Aminotrans_V_PyrdxlP_BS"/>
</dbReference>
<evidence type="ECO:0000256" key="11">
    <source>
        <dbReference type="RuleBase" id="RU004504"/>
    </source>
</evidence>
<dbReference type="EMBL" id="PDKR01000001">
    <property type="protein sequence ID" value="PPI88928.1"/>
    <property type="molecule type" value="Genomic_DNA"/>
</dbReference>
<feature type="domain" description="Aminotransferase class V" evidence="12">
    <location>
        <begin position="5"/>
        <end position="368"/>
    </location>
</feature>
<comment type="catalytic activity">
    <reaction evidence="10">
        <text>(sulfur carrier)-H + L-cysteine = (sulfur carrier)-SH + L-alanine</text>
        <dbReference type="Rhea" id="RHEA:43892"/>
        <dbReference type="Rhea" id="RHEA-COMP:14737"/>
        <dbReference type="Rhea" id="RHEA-COMP:14739"/>
        <dbReference type="ChEBI" id="CHEBI:29917"/>
        <dbReference type="ChEBI" id="CHEBI:35235"/>
        <dbReference type="ChEBI" id="CHEBI:57972"/>
        <dbReference type="ChEBI" id="CHEBI:64428"/>
        <dbReference type="EC" id="2.8.1.7"/>
    </reaction>
</comment>
<keyword evidence="5" id="KW-0001">2Fe-2S</keyword>
<evidence type="ECO:0000256" key="10">
    <source>
        <dbReference type="ARBA" id="ARBA00050776"/>
    </source>
</evidence>
<comment type="caution">
    <text evidence="13">The sequence shown here is derived from an EMBL/GenBank/DDBJ whole genome shotgun (WGS) entry which is preliminary data.</text>
</comment>
<protein>
    <recommendedName>
        <fullName evidence="3">cysteine desulfurase</fullName>
        <ecNumber evidence="3">2.8.1.7</ecNumber>
    </recommendedName>
</protein>
<organism evidence="13 14">
    <name type="scientific">Candidatus Pantoea edessiphila</name>
    <dbReference type="NCBI Taxonomy" id="2044610"/>
    <lineage>
        <taxon>Bacteria</taxon>
        <taxon>Pseudomonadati</taxon>
        <taxon>Pseudomonadota</taxon>
        <taxon>Gammaproteobacteria</taxon>
        <taxon>Enterobacterales</taxon>
        <taxon>Erwiniaceae</taxon>
        <taxon>Pantoea</taxon>
    </lineage>
</organism>
<dbReference type="FunFam" id="3.40.640.10:FF:000003">
    <property type="entry name" value="Cysteine desulfurase IscS"/>
    <property type="match status" value="1"/>
</dbReference>
<dbReference type="OrthoDB" id="9808002at2"/>
<dbReference type="InterPro" id="IPR015424">
    <property type="entry name" value="PyrdxlP-dep_Trfase"/>
</dbReference>
<dbReference type="PIRSF" id="PIRSF005572">
    <property type="entry name" value="NifS"/>
    <property type="match status" value="1"/>
</dbReference>
<evidence type="ECO:0000256" key="1">
    <source>
        <dbReference type="ARBA" id="ARBA00001933"/>
    </source>
</evidence>
<gene>
    <name evidence="13" type="ORF">CRV09_01345</name>
</gene>